<proteinExistence type="predicted"/>
<reference evidence="8 9" key="1">
    <citation type="submission" date="2018-05" db="EMBL/GenBank/DDBJ databases">
        <title>The Hungate 1000. A catalogue of reference genomes from the rumen microbiome.</title>
        <authorList>
            <person name="Kelly W."/>
        </authorList>
    </citation>
    <scope>NUCLEOTIDE SEQUENCE [LARGE SCALE GENOMIC DNA]</scope>
    <source>
        <strain evidence="8 9">NLAE-zl-C242</strain>
    </source>
</reference>
<dbReference type="PANTHER" id="PTHR43583">
    <property type="entry name" value="2-IMINOACETATE SYNTHASE"/>
    <property type="match status" value="1"/>
</dbReference>
<dbReference type="Pfam" id="PF06968">
    <property type="entry name" value="BATS"/>
    <property type="match status" value="1"/>
</dbReference>
<dbReference type="InterPro" id="IPR058240">
    <property type="entry name" value="rSAM_sf"/>
</dbReference>
<dbReference type="SFLD" id="SFLDS00029">
    <property type="entry name" value="Radical_SAM"/>
    <property type="match status" value="1"/>
</dbReference>
<dbReference type="RefSeq" id="WP_109730148.1">
    <property type="nucleotide sequence ID" value="NZ_BAAACK010000006.1"/>
</dbReference>
<dbReference type="SFLD" id="SFLDF00301">
    <property type="entry name" value="2-iminoacetate_synthase_(ThiH)"/>
    <property type="match status" value="1"/>
</dbReference>
<evidence type="ECO:0000256" key="3">
    <source>
        <dbReference type="ARBA" id="ARBA00022691"/>
    </source>
</evidence>
<keyword evidence="4" id="KW-0479">Metal-binding</keyword>
<evidence type="ECO:0000256" key="4">
    <source>
        <dbReference type="ARBA" id="ARBA00022723"/>
    </source>
</evidence>
<dbReference type="GO" id="GO:0051539">
    <property type="term" value="F:4 iron, 4 sulfur cluster binding"/>
    <property type="evidence" value="ECO:0007669"/>
    <property type="project" value="UniProtKB-KW"/>
</dbReference>
<keyword evidence="5" id="KW-0408">Iron</keyword>
<dbReference type="EMBL" id="QGDL01000002">
    <property type="protein sequence ID" value="PWJ31449.1"/>
    <property type="molecule type" value="Genomic_DNA"/>
</dbReference>
<dbReference type="GO" id="GO:0016829">
    <property type="term" value="F:lyase activity"/>
    <property type="evidence" value="ECO:0007669"/>
    <property type="project" value="UniProtKB-KW"/>
</dbReference>
<evidence type="ECO:0000313" key="8">
    <source>
        <dbReference type="EMBL" id="PWJ31449.1"/>
    </source>
</evidence>
<dbReference type="InterPro" id="IPR007197">
    <property type="entry name" value="rSAM"/>
</dbReference>
<feature type="domain" description="Biotin and thiamin synthesis-associated" evidence="7">
    <location>
        <begin position="291"/>
        <end position="397"/>
    </location>
</feature>
<accession>A0A2Y9BAW0</accession>
<evidence type="ECO:0000313" key="9">
    <source>
        <dbReference type="Proteomes" id="UP000245845"/>
    </source>
</evidence>
<dbReference type="Pfam" id="PF04055">
    <property type="entry name" value="Radical_SAM"/>
    <property type="match status" value="1"/>
</dbReference>
<dbReference type="InterPro" id="IPR034428">
    <property type="entry name" value="ThiH/NoCL/HydG-like"/>
</dbReference>
<dbReference type="Proteomes" id="UP000245845">
    <property type="component" value="Unassembled WGS sequence"/>
</dbReference>
<dbReference type="InterPro" id="IPR013785">
    <property type="entry name" value="Aldolase_TIM"/>
</dbReference>
<protein>
    <submittedName>
        <fullName evidence="8">Tyrosine lyase ThiH</fullName>
    </submittedName>
</protein>
<dbReference type="GO" id="GO:0005506">
    <property type="term" value="F:iron ion binding"/>
    <property type="evidence" value="ECO:0007669"/>
    <property type="project" value="InterPro"/>
</dbReference>
<dbReference type="OrthoDB" id="9801120at2"/>
<dbReference type="InterPro" id="IPR010722">
    <property type="entry name" value="BATS_dom"/>
</dbReference>
<dbReference type="SMART" id="SM00876">
    <property type="entry name" value="BATS"/>
    <property type="match status" value="1"/>
</dbReference>
<dbReference type="SFLD" id="SFLDG01081">
    <property type="entry name" value="cleavage_of_the_Ca-Cb_bond_in"/>
    <property type="match status" value="1"/>
</dbReference>
<dbReference type="GO" id="GO:0009228">
    <property type="term" value="P:thiamine biosynthetic process"/>
    <property type="evidence" value="ECO:0007669"/>
    <property type="project" value="InterPro"/>
</dbReference>
<comment type="cofactor">
    <cofactor evidence="1">
        <name>[4Fe-4S] cluster</name>
        <dbReference type="ChEBI" id="CHEBI:49883"/>
    </cofactor>
</comment>
<sequence length="405" mass="46103">MSKENHVNESILNAEIKEWQKKNRIDHMTYLPGMEVIESEIQEQVLSAMNTYDYNKYTEADVRRALARDSRTPEDFAALLSPAALPLLEELAQCARIETRKHFGNGVNMFTPVYIANYCENFCIYCGFNCHNKINRAQLGEEEIEKEMKAVAESGLEEVLILTGESRAKSSVEYIGKACEIARKYFNVIGLEIYPVNSDEYAYLHKCGADYVTVFQETYNAEKYETLHLAGHKRIFPYRLNAQERALRGGMRGVGFAALLGLDDFRKDAFATGMHACLLQRKYPHAEIAFSCPRLRPIINNEKINPMDVHEPQLLQVVTAYRLFMPYSSITVSTRECARVRNNLVNIAATKISAGVSTGIGEHVEDIEEKGDDQFEISDGRSVEEVYQDLLDLDLQPVMKDYLYV</sequence>
<dbReference type="NCBIfam" id="TIGR02351">
    <property type="entry name" value="thiH"/>
    <property type="match status" value="1"/>
</dbReference>
<dbReference type="CDD" id="cd01335">
    <property type="entry name" value="Radical_SAM"/>
    <property type="match status" value="1"/>
</dbReference>
<keyword evidence="2" id="KW-0004">4Fe-4S</keyword>
<keyword evidence="9" id="KW-1185">Reference proteome</keyword>
<evidence type="ECO:0000256" key="2">
    <source>
        <dbReference type="ARBA" id="ARBA00022485"/>
    </source>
</evidence>
<evidence type="ECO:0000259" key="7">
    <source>
        <dbReference type="SMART" id="SM00876"/>
    </source>
</evidence>
<evidence type="ECO:0000256" key="6">
    <source>
        <dbReference type="ARBA" id="ARBA00023014"/>
    </source>
</evidence>
<dbReference type="AlphaFoldDB" id="A0A2Y9BAW0"/>
<keyword evidence="8" id="KW-0456">Lyase</keyword>
<organism evidence="8 9">
    <name type="scientific">Faecalicatena orotica</name>
    <dbReference type="NCBI Taxonomy" id="1544"/>
    <lineage>
        <taxon>Bacteria</taxon>
        <taxon>Bacillati</taxon>
        <taxon>Bacillota</taxon>
        <taxon>Clostridia</taxon>
        <taxon>Lachnospirales</taxon>
        <taxon>Lachnospiraceae</taxon>
        <taxon>Faecalicatena</taxon>
    </lineage>
</organism>
<keyword evidence="3" id="KW-0949">S-adenosyl-L-methionine</keyword>
<dbReference type="Gene3D" id="3.20.20.70">
    <property type="entry name" value="Aldolase class I"/>
    <property type="match status" value="1"/>
</dbReference>
<evidence type="ECO:0000256" key="5">
    <source>
        <dbReference type="ARBA" id="ARBA00023004"/>
    </source>
</evidence>
<dbReference type="SFLD" id="SFLDG01060">
    <property type="entry name" value="BATS_domain_containing"/>
    <property type="match status" value="1"/>
</dbReference>
<dbReference type="SUPFAM" id="SSF102114">
    <property type="entry name" value="Radical SAM enzymes"/>
    <property type="match status" value="1"/>
</dbReference>
<comment type="caution">
    <text evidence="8">The sequence shown here is derived from an EMBL/GenBank/DDBJ whole genome shotgun (WGS) entry which is preliminary data.</text>
</comment>
<dbReference type="PANTHER" id="PTHR43583:SF1">
    <property type="entry name" value="2-IMINOACETATE SYNTHASE"/>
    <property type="match status" value="1"/>
</dbReference>
<evidence type="ECO:0000256" key="1">
    <source>
        <dbReference type="ARBA" id="ARBA00001966"/>
    </source>
</evidence>
<name>A0A2Y9BAW0_9FIRM</name>
<keyword evidence="6" id="KW-0411">Iron-sulfur</keyword>
<gene>
    <name evidence="8" type="ORF">A8806_102306</name>
</gene>
<dbReference type="InterPro" id="IPR012726">
    <property type="entry name" value="ThiH"/>
</dbReference>